<dbReference type="GO" id="GO:0045892">
    <property type="term" value="P:negative regulation of DNA-templated transcription"/>
    <property type="evidence" value="ECO:0007669"/>
    <property type="project" value="TreeGrafter"/>
</dbReference>
<feature type="domain" description="HTH gntR-type" evidence="4">
    <location>
        <begin position="11"/>
        <end position="77"/>
    </location>
</feature>
<dbReference type="CDD" id="cd07377">
    <property type="entry name" value="WHTH_GntR"/>
    <property type="match status" value="1"/>
</dbReference>
<dbReference type="Gene3D" id="3.40.1410.10">
    <property type="entry name" value="Chorismate lyase-like"/>
    <property type="match status" value="1"/>
</dbReference>
<sequence length="249" mass="26341">MQVTTHESAGIARWRQIADSLRADIAEGRLVDALPSEMRLAERFAVNRHTVRRAIAALGEEGLLTAARGRGTFVAPRPGRIAYPVGPRSRFSENIGAASREPGGSMVGATREPASTEIAGLLGCGIAAPLARLDLLRVADGAPVIVSTLWFEEARVPGIVAAFAELGSISRALEALGLAGCRRLWTRVSAIAAEARDAERLHCPLATPLIQTTSLTAAATGEPVQYARSRFLGSRFELLFDHTAGPAAD</sequence>
<evidence type="ECO:0000256" key="2">
    <source>
        <dbReference type="ARBA" id="ARBA00023125"/>
    </source>
</evidence>
<dbReference type="AlphaFoldDB" id="A0A6N9T0Z2"/>
<dbReference type="InterPro" id="IPR036388">
    <property type="entry name" value="WH-like_DNA-bd_sf"/>
</dbReference>
<dbReference type="Pfam" id="PF00392">
    <property type="entry name" value="GntR"/>
    <property type="match status" value="1"/>
</dbReference>
<evidence type="ECO:0000313" key="5">
    <source>
        <dbReference type="EMBL" id="NDW04801.1"/>
    </source>
</evidence>
<keyword evidence="3" id="KW-0804">Transcription</keyword>
<evidence type="ECO:0000256" key="3">
    <source>
        <dbReference type="ARBA" id="ARBA00023163"/>
    </source>
</evidence>
<dbReference type="SMART" id="SM00345">
    <property type="entry name" value="HTH_GNTR"/>
    <property type="match status" value="1"/>
</dbReference>
<dbReference type="InterPro" id="IPR028978">
    <property type="entry name" value="Chorismate_lyase_/UTRA_dom_sf"/>
</dbReference>
<evidence type="ECO:0000256" key="1">
    <source>
        <dbReference type="ARBA" id="ARBA00023015"/>
    </source>
</evidence>
<dbReference type="NCBIfam" id="TIGR02325">
    <property type="entry name" value="C_P_lyase_phnF"/>
    <property type="match status" value="1"/>
</dbReference>
<dbReference type="RefSeq" id="WP_163463061.1">
    <property type="nucleotide sequence ID" value="NZ_JAAAMG010000007.1"/>
</dbReference>
<dbReference type="SUPFAM" id="SSF46785">
    <property type="entry name" value="Winged helix' DNA-binding domain"/>
    <property type="match status" value="1"/>
</dbReference>
<keyword evidence="1" id="KW-0805">Transcription regulation</keyword>
<dbReference type="SMART" id="SM00866">
    <property type="entry name" value="UTRA"/>
    <property type="match status" value="1"/>
</dbReference>
<dbReference type="InterPro" id="IPR000524">
    <property type="entry name" value="Tscrpt_reg_HTH_GntR"/>
</dbReference>
<proteinExistence type="predicted"/>
<dbReference type="InterPro" id="IPR011663">
    <property type="entry name" value="UTRA"/>
</dbReference>
<comment type="caution">
    <text evidence="5">The sequence shown here is derived from an EMBL/GenBank/DDBJ whole genome shotgun (WGS) entry which is preliminary data.</text>
</comment>
<protein>
    <submittedName>
        <fullName evidence="5">Phosphonate metabolism transcriptional regulator PhnF</fullName>
    </submittedName>
</protein>
<dbReference type="PANTHER" id="PTHR44846">
    <property type="entry name" value="MANNOSYL-D-GLYCERATE TRANSPORT/METABOLISM SYSTEM REPRESSOR MNGR-RELATED"/>
    <property type="match status" value="1"/>
</dbReference>
<keyword evidence="6" id="KW-1185">Reference proteome</keyword>
<evidence type="ECO:0000259" key="4">
    <source>
        <dbReference type="PROSITE" id="PS50949"/>
    </source>
</evidence>
<accession>A0A6N9T0Z2</accession>
<dbReference type="GO" id="GO:0003677">
    <property type="term" value="F:DNA binding"/>
    <property type="evidence" value="ECO:0007669"/>
    <property type="project" value="UniProtKB-KW"/>
</dbReference>
<dbReference type="InterPro" id="IPR036390">
    <property type="entry name" value="WH_DNA-bd_sf"/>
</dbReference>
<reference evidence="5 6" key="1">
    <citation type="submission" date="2020-01" db="EMBL/GenBank/DDBJ databases">
        <title>Jiella pacifica sp. nov.</title>
        <authorList>
            <person name="Xue Z."/>
            <person name="Zhu S."/>
            <person name="Chen J."/>
            <person name="Yang J."/>
        </authorList>
    </citation>
    <scope>NUCLEOTIDE SEQUENCE [LARGE SCALE GENOMIC DNA]</scope>
    <source>
        <strain evidence="5 6">40Bstr34</strain>
    </source>
</reference>
<dbReference type="GO" id="GO:0003700">
    <property type="term" value="F:DNA-binding transcription factor activity"/>
    <property type="evidence" value="ECO:0007669"/>
    <property type="project" value="InterPro"/>
</dbReference>
<organism evidence="5 6">
    <name type="scientific">Jiella pacifica</name>
    <dbReference type="NCBI Taxonomy" id="2696469"/>
    <lineage>
        <taxon>Bacteria</taxon>
        <taxon>Pseudomonadati</taxon>
        <taxon>Pseudomonadota</taxon>
        <taxon>Alphaproteobacteria</taxon>
        <taxon>Hyphomicrobiales</taxon>
        <taxon>Aurantimonadaceae</taxon>
        <taxon>Jiella</taxon>
    </lineage>
</organism>
<dbReference type="Proteomes" id="UP000469011">
    <property type="component" value="Unassembled WGS sequence"/>
</dbReference>
<evidence type="ECO:0000313" key="6">
    <source>
        <dbReference type="Proteomes" id="UP000469011"/>
    </source>
</evidence>
<dbReference type="PROSITE" id="PS50949">
    <property type="entry name" value="HTH_GNTR"/>
    <property type="match status" value="1"/>
</dbReference>
<keyword evidence="2" id="KW-0238">DNA-binding</keyword>
<dbReference type="EMBL" id="JAAAMG010000007">
    <property type="protein sequence ID" value="NDW04801.1"/>
    <property type="molecule type" value="Genomic_DNA"/>
</dbReference>
<dbReference type="SUPFAM" id="SSF64288">
    <property type="entry name" value="Chorismate lyase-like"/>
    <property type="match status" value="1"/>
</dbReference>
<dbReference type="PANTHER" id="PTHR44846:SF1">
    <property type="entry name" value="MANNOSYL-D-GLYCERATE TRANSPORT_METABOLISM SYSTEM REPRESSOR MNGR-RELATED"/>
    <property type="match status" value="1"/>
</dbReference>
<dbReference type="PRINTS" id="PR00035">
    <property type="entry name" value="HTHGNTR"/>
</dbReference>
<dbReference type="Pfam" id="PF07702">
    <property type="entry name" value="UTRA"/>
    <property type="match status" value="1"/>
</dbReference>
<dbReference type="Gene3D" id="1.10.10.10">
    <property type="entry name" value="Winged helix-like DNA-binding domain superfamily/Winged helix DNA-binding domain"/>
    <property type="match status" value="1"/>
</dbReference>
<name>A0A6N9T0Z2_9HYPH</name>
<dbReference type="InterPro" id="IPR012702">
    <property type="entry name" value="CP_lyase_PhnF"/>
</dbReference>
<dbReference type="InterPro" id="IPR050679">
    <property type="entry name" value="Bact_HTH_transcr_reg"/>
</dbReference>
<gene>
    <name evidence="5" type="primary">phnF</name>
    <name evidence="5" type="ORF">GTK09_10205</name>
</gene>